<dbReference type="PANTHER" id="PTHR46438">
    <property type="entry name" value="ALPHA/BETA-HYDROLASES SUPERFAMILY PROTEIN"/>
    <property type="match status" value="1"/>
</dbReference>
<dbReference type="STRING" id="49280.A9996_16600"/>
<organism evidence="2 3">
    <name type="scientific">Gelidibacter algens</name>
    <dbReference type="NCBI Taxonomy" id="49280"/>
    <lineage>
        <taxon>Bacteria</taxon>
        <taxon>Pseudomonadati</taxon>
        <taxon>Bacteroidota</taxon>
        <taxon>Flavobacteriia</taxon>
        <taxon>Flavobacteriales</taxon>
        <taxon>Flavobacteriaceae</taxon>
        <taxon>Gelidibacter</taxon>
    </lineage>
</organism>
<keyword evidence="2" id="KW-0378">Hydrolase</keyword>
<sequence length="275" mass="31186">MKDILIALIGTYYNALSYISKPYAADKALYLFTKPRAGRLNEEQYDFLHTAYQEELKYENDHIMTYRWLGSKQTILLTHGWESNAARWKKLIIELKNRGYNVIALDAPAHGKSGSKVFNAILYSEFINVVAKRFSPDIIIGHSVGGMASALFQHKYQSANLKKIVLLGAPSEFQDVMKRYTDMLGYNQRIVSQLQLTIHERFGSPADTFSTARFLETIQSEGLIIHDQDDRIIPYNDALLLKNSFKNSRLITTKGLGHSLNDATVADHIYAFIGA</sequence>
<accession>A0A1A7QTU0</accession>
<dbReference type="AlphaFoldDB" id="A0A1A7QTU0"/>
<gene>
    <name evidence="2" type="ORF">LX77_03030</name>
</gene>
<protein>
    <submittedName>
        <fullName evidence="2">Alpha-beta hydrolase superfamily lysophospholipase</fullName>
    </submittedName>
</protein>
<dbReference type="Proteomes" id="UP000248987">
    <property type="component" value="Unassembled WGS sequence"/>
</dbReference>
<comment type="caution">
    <text evidence="2">The sequence shown here is derived from an EMBL/GenBank/DDBJ whole genome shotgun (WGS) entry which is preliminary data.</text>
</comment>
<reference evidence="2 3" key="1">
    <citation type="submission" date="2018-06" db="EMBL/GenBank/DDBJ databases">
        <title>Genomic Encyclopedia of Archaeal and Bacterial Type Strains, Phase II (KMG-II): from individual species to whole genera.</title>
        <authorList>
            <person name="Goeker M."/>
        </authorList>
    </citation>
    <scope>NUCLEOTIDE SEQUENCE [LARGE SCALE GENOMIC DNA]</scope>
    <source>
        <strain evidence="2 3">DSM 12408</strain>
    </source>
</reference>
<dbReference type="RefSeq" id="WP_066437771.1">
    <property type="nucleotide sequence ID" value="NZ_LZRN01000048.1"/>
</dbReference>
<dbReference type="GO" id="GO:0016787">
    <property type="term" value="F:hydrolase activity"/>
    <property type="evidence" value="ECO:0007669"/>
    <property type="project" value="UniProtKB-KW"/>
</dbReference>
<dbReference type="InterPro" id="IPR029058">
    <property type="entry name" value="AB_hydrolase_fold"/>
</dbReference>
<name>A0A1A7QTU0_9FLAO</name>
<evidence type="ECO:0000259" key="1">
    <source>
        <dbReference type="Pfam" id="PF12146"/>
    </source>
</evidence>
<dbReference type="Gene3D" id="3.40.50.1820">
    <property type="entry name" value="alpha/beta hydrolase"/>
    <property type="match status" value="1"/>
</dbReference>
<dbReference type="SUPFAM" id="SSF53474">
    <property type="entry name" value="alpha/beta-Hydrolases"/>
    <property type="match status" value="1"/>
</dbReference>
<keyword evidence="3" id="KW-1185">Reference proteome</keyword>
<proteinExistence type="predicted"/>
<dbReference type="PANTHER" id="PTHR46438:SF11">
    <property type="entry name" value="LIPASE-RELATED"/>
    <property type="match status" value="1"/>
</dbReference>
<feature type="domain" description="Serine aminopeptidase S33" evidence="1">
    <location>
        <begin position="72"/>
        <end position="177"/>
    </location>
</feature>
<dbReference type="EMBL" id="QLLQ01000014">
    <property type="protein sequence ID" value="RAJ20771.1"/>
    <property type="molecule type" value="Genomic_DNA"/>
</dbReference>
<dbReference type="Pfam" id="PF12146">
    <property type="entry name" value="Hydrolase_4"/>
    <property type="match status" value="1"/>
</dbReference>
<dbReference type="InterPro" id="IPR022742">
    <property type="entry name" value="Hydrolase_4"/>
</dbReference>
<evidence type="ECO:0000313" key="2">
    <source>
        <dbReference type="EMBL" id="RAJ20771.1"/>
    </source>
</evidence>
<evidence type="ECO:0000313" key="3">
    <source>
        <dbReference type="Proteomes" id="UP000248987"/>
    </source>
</evidence>
<dbReference type="OrthoDB" id="9785847at2"/>